<dbReference type="SUPFAM" id="SSF57850">
    <property type="entry name" value="RING/U-box"/>
    <property type="match status" value="1"/>
</dbReference>
<dbReference type="GO" id="GO:0008270">
    <property type="term" value="F:zinc ion binding"/>
    <property type="evidence" value="ECO:0007669"/>
    <property type="project" value="UniProtKB-KW"/>
</dbReference>
<evidence type="ECO:0000256" key="11">
    <source>
        <dbReference type="ARBA" id="ARBA00022833"/>
    </source>
</evidence>
<dbReference type="Proteomes" id="UP000237000">
    <property type="component" value="Unassembled WGS sequence"/>
</dbReference>
<dbReference type="EC" id="2.3.2.27" evidence="4"/>
<dbReference type="FunFam" id="3.30.40.10:FF:000285">
    <property type="entry name" value="RING-H2 finger protein ATL43"/>
    <property type="match status" value="1"/>
</dbReference>
<feature type="signal peptide" evidence="18">
    <location>
        <begin position="1"/>
        <end position="22"/>
    </location>
</feature>
<dbReference type="Pfam" id="PF13639">
    <property type="entry name" value="zf-RING_2"/>
    <property type="match status" value="1"/>
</dbReference>
<dbReference type="OrthoDB" id="8062037at2759"/>
<dbReference type="EMBL" id="JXTC01000560">
    <property type="protein sequence ID" value="PON46128.1"/>
    <property type="molecule type" value="Genomic_DNA"/>
</dbReference>
<feature type="region of interest" description="Disordered" evidence="16">
    <location>
        <begin position="51"/>
        <end position="73"/>
    </location>
</feature>
<feature type="transmembrane region" description="Helical" evidence="17">
    <location>
        <begin position="80"/>
        <end position="100"/>
    </location>
</feature>
<accession>A0A2P5BBH1</accession>
<evidence type="ECO:0000256" key="1">
    <source>
        <dbReference type="ARBA" id="ARBA00000900"/>
    </source>
</evidence>
<keyword evidence="6 17" id="KW-0812">Transmembrane</keyword>
<evidence type="ECO:0000256" key="18">
    <source>
        <dbReference type="SAM" id="SignalP"/>
    </source>
</evidence>
<organism evidence="20 21">
    <name type="scientific">Trema orientale</name>
    <name type="common">Charcoal tree</name>
    <name type="synonym">Celtis orientalis</name>
    <dbReference type="NCBI Taxonomy" id="63057"/>
    <lineage>
        <taxon>Eukaryota</taxon>
        <taxon>Viridiplantae</taxon>
        <taxon>Streptophyta</taxon>
        <taxon>Embryophyta</taxon>
        <taxon>Tracheophyta</taxon>
        <taxon>Spermatophyta</taxon>
        <taxon>Magnoliopsida</taxon>
        <taxon>eudicotyledons</taxon>
        <taxon>Gunneridae</taxon>
        <taxon>Pentapetalae</taxon>
        <taxon>rosids</taxon>
        <taxon>fabids</taxon>
        <taxon>Rosales</taxon>
        <taxon>Cannabaceae</taxon>
        <taxon>Trema</taxon>
    </lineage>
</organism>
<dbReference type="PANTHER" id="PTHR46539:SF2">
    <property type="entry name" value="RING-H2 FINGER PROTEIN ATL43"/>
    <property type="match status" value="1"/>
</dbReference>
<evidence type="ECO:0000256" key="12">
    <source>
        <dbReference type="ARBA" id="ARBA00022989"/>
    </source>
</evidence>
<evidence type="ECO:0000256" key="5">
    <source>
        <dbReference type="ARBA" id="ARBA00022679"/>
    </source>
</evidence>
<dbReference type="InterPro" id="IPR013083">
    <property type="entry name" value="Znf_RING/FYVE/PHD"/>
</dbReference>
<proteinExistence type="inferred from homology"/>
<dbReference type="SMART" id="SM00184">
    <property type="entry name" value="RING"/>
    <property type="match status" value="1"/>
</dbReference>
<sequence>MASLFLLLMPLTFSLLINSSSATSNNAAEAPSHIFNAISIKTASSINSAGFNGDTTAGHPSPSPPSPNQKPRFSPFRPSIAVIVGVLTTMFSITFLLLLYAKHCKRGDLVVVVGGHHHPISGAGAALSAADRKNSGIDRAVVESLPVFRFGSLMGHKEGLECAVCLTRFESSEVLRLLPKCKHAFHVECVDTWLDAHSTCPLCRYRVDPEDILLVLDDAKILPMPQNDAVPEIETGDPDPRNAEESESDPGFRRVSGRHSSAGERGSNGLVQIVVQKPGEQTGCYETTSFRRSLDDSSSRKKRVDQSMAVGCFDRFEHRIIVSPGCGGGLHQRWSDVQPSELLYLRTEMIISDSRRFSSASGSRPSVTRQHLQQQQHQQQNGHVALHLDKDGKGQEDEEAGGGSTGSWSNGRRVINSRSVSEITGISRYPNDNGRAPNDNGSGSNDSHQRHQYRRHQRQRQQQAQAGLMSRWVAWVSQLRPAVGSERSAH</sequence>
<evidence type="ECO:0000256" key="3">
    <source>
        <dbReference type="ARBA" id="ARBA00004906"/>
    </source>
</evidence>
<evidence type="ECO:0000256" key="15">
    <source>
        <dbReference type="PROSITE-ProRule" id="PRU00175"/>
    </source>
</evidence>
<dbReference type="GO" id="GO:0061630">
    <property type="term" value="F:ubiquitin protein ligase activity"/>
    <property type="evidence" value="ECO:0007669"/>
    <property type="project" value="UniProtKB-EC"/>
</dbReference>
<feature type="region of interest" description="Disordered" evidence="16">
    <location>
        <begin position="286"/>
        <end position="306"/>
    </location>
</feature>
<feature type="compositionally biased region" description="Low complexity" evidence="16">
    <location>
        <begin position="357"/>
        <end position="380"/>
    </location>
</feature>
<dbReference type="FunCoup" id="A0A2P5BBH1">
    <property type="interactions" value="11"/>
</dbReference>
<keyword evidence="8 18" id="KW-0732">Signal</keyword>
<evidence type="ECO:0000313" key="20">
    <source>
        <dbReference type="EMBL" id="PON46128.1"/>
    </source>
</evidence>
<evidence type="ECO:0000256" key="4">
    <source>
        <dbReference type="ARBA" id="ARBA00012483"/>
    </source>
</evidence>
<evidence type="ECO:0000256" key="10">
    <source>
        <dbReference type="ARBA" id="ARBA00022786"/>
    </source>
</evidence>
<evidence type="ECO:0000256" key="7">
    <source>
        <dbReference type="ARBA" id="ARBA00022723"/>
    </source>
</evidence>
<feature type="chain" id="PRO_5015119219" description="RING-type E3 ubiquitin transferase" evidence="18">
    <location>
        <begin position="23"/>
        <end position="490"/>
    </location>
</feature>
<dbReference type="Gene3D" id="3.30.40.10">
    <property type="entry name" value="Zinc/RING finger domain, C3HC4 (zinc finger)"/>
    <property type="match status" value="1"/>
</dbReference>
<evidence type="ECO:0000256" key="13">
    <source>
        <dbReference type="ARBA" id="ARBA00023136"/>
    </source>
</evidence>
<dbReference type="InParanoid" id="A0A2P5BBH1"/>
<comment type="catalytic activity">
    <reaction evidence="1">
        <text>S-ubiquitinyl-[E2 ubiquitin-conjugating enzyme]-L-cysteine + [acceptor protein]-L-lysine = [E2 ubiquitin-conjugating enzyme]-L-cysteine + N(6)-ubiquitinyl-[acceptor protein]-L-lysine.</text>
        <dbReference type="EC" id="2.3.2.27"/>
    </reaction>
</comment>
<keyword evidence="7" id="KW-0479">Metal-binding</keyword>
<evidence type="ECO:0000256" key="6">
    <source>
        <dbReference type="ARBA" id="ARBA00022692"/>
    </source>
</evidence>
<evidence type="ECO:0000256" key="17">
    <source>
        <dbReference type="SAM" id="Phobius"/>
    </source>
</evidence>
<keyword evidence="9 15" id="KW-0863">Zinc-finger</keyword>
<evidence type="ECO:0000256" key="2">
    <source>
        <dbReference type="ARBA" id="ARBA00004167"/>
    </source>
</evidence>
<comment type="caution">
    <text evidence="20">The sequence shown here is derived from an EMBL/GenBank/DDBJ whole genome shotgun (WGS) entry which is preliminary data.</text>
</comment>
<evidence type="ECO:0000256" key="16">
    <source>
        <dbReference type="SAM" id="MobiDB-lite"/>
    </source>
</evidence>
<keyword evidence="11" id="KW-0862">Zinc</keyword>
<dbReference type="PROSITE" id="PS50089">
    <property type="entry name" value="ZF_RING_2"/>
    <property type="match status" value="1"/>
</dbReference>
<protein>
    <recommendedName>
        <fullName evidence="4">RING-type E3 ubiquitin transferase</fullName>
        <ecNumber evidence="4">2.3.2.27</ecNumber>
    </recommendedName>
</protein>
<dbReference type="AlphaFoldDB" id="A0A2P5BBH1"/>
<feature type="region of interest" description="Disordered" evidence="16">
    <location>
        <begin position="356"/>
        <end position="468"/>
    </location>
</feature>
<feature type="domain" description="RING-type" evidence="19">
    <location>
        <begin position="162"/>
        <end position="204"/>
    </location>
</feature>
<comment type="similarity">
    <text evidence="14">Belongs to the RING-type zinc finger family. ATL subfamily.</text>
</comment>
<feature type="region of interest" description="Disordered" evidence="16">
    <location>
        <begin position="225"/>
        <end position="270"/>
    </location>
</feature>
<name>A0A2P5BBH1_TREOI</name>
<keyword evidence="21" id="KW-1185">Reference proteome</keyword>
<reference evidence="21" key="1">
    <citation type="submission" date="2016-06" db="EMBL/GenBank/DDBJ databases">
        <title>Parallel loss of symbiosis genes in relatives of nitrogen-fixing non-legume Parasponia.</title>
        <authorList>
            <person name="Van Velzen R."/>
            <person name="Holmer R."/>
            <person name="Bu F."/>
            <person name="Rutten L."/>
            <person name="Van Zeijl A."/>
            <person name="Liu W."/>
            <person name="Santuari L."/>
            <person name="Cao Q."/>
            <person name="Sharma T."/>
            <person name="Shen D."/>
            <person name="Roswanjaya Y."/>
            <person name="Wardhani T."/>
            <person name="Kalhor M.S."/>
            <person name="Jansen J."/>
            <person name="Van den Hoogen J."/>
            <person name="Gungor B."/>
            <person name="Hartog M."/>
            <person name="Hontelez J."/>
            <person name="Verver J."/>
            <person name="Yang W.-C."/>
            <person name="Schijlen E."/>
            <person name="Repin R."/>
            <person name="Schilthuizen M."/>
            <person name="Schranz E."/>
            <person name="Heidstra R."/>
            <person name="Miyata K."/>
            <person name="Fedorova E."/>
            <person name="Kohlen W."/>
            <person name="Bisseling T."/>
            <person name="Smit S."/>
            <person name="Geurts R."/>
        </authorList>
    </citation>
    <scope>NUCLEOTIDE SEQUENCE [LARGE SCALE GENOMIC DNA]</scope>
    <source>
        <strain evidence="21">cv. RG33-2</strain>
    </source>
</reference>
<keyword evidence="5" id="KW-0808">Transferase</keyword>
<gene>
    <name evidence="20" type="ORF">TorRG33x02_326950</name>
</gene>
<dbReference type="STRING" id="63057.A0A2P5BBH1"/>
<keyword evidence="12 17" id="KW-1133">Transmembrane helix</keyword>
<evidence type="ECO:0000259" key="19">
    <source>
        <dbReference type="PROSITE" id="PS50089"/>
    </source>
</evidence>
<keyword evidence="13 17" id="KW-0472">Membrane</keyword>
<evidence type="ECO:0000256" key="14">
    <source>
        <dbReference type="ARBA" id="ARBA00024209"/>
    </source>
</evidence>
<evidence type="ECO:0000256" key="8">
    <source>
        <dbReference type="ARBA" id="ARBA00022729"/>
    </source>
</evidence>
<evidence type="ECO:0000256" key="9">
    <source>
        <dbReference type="ARBA" id="ARBA00022771"/>
    </source>
</evidence>
<dbReference type="PANTHER" id="PTHR46539">
    <property type="entry name" value="E3 UBIQUITIN-PROTEIN LIGASE ATL42"/>
    <property type="match status" value="1"/>
</dbReference>
<dbReference type="InterPro" id="IPR001841">
    <property type="entry name" value="Znf_RING"/>
</dbReference>
<comment type="subcellular location">
    <subcellularLocation>
        <location evidence="2">Membrane</location>
        <topology evidence="2">Single-pass membrane protein</topology>
    </subcellularLocation>
</comment>
<comment type="pathway">
    <text evidence="3">Protein modification; protein ubiquitination.</text>
</comment>
<dbReference type="CDD" id="cd16461">
    <property type="entry name" value="RING-H2_EL5-like"/>
    <property type="match status" value="1"/>
</dbReference>
<keyword evidence="10" id="KW-0833">Ubl conjugation pathway</keyword>
<feature type="compositionally biased region" description="Basic and acidic residues" evidence="16">
    <location>
        <begin position="386"/>
        <end position="395"/>
    </location>
</feature>
<feature type="compositionally biased region" description="Polar residues" evidence="16">
    <location>
        <begin position="406"/>
        <end position="424"/>
    </location>
</feature>
<feature type="compositionally biased region" description="Basic residues" evidence="16">
    <location>
        <begin position="450"/>
        <end position="459"/>
    </location>
</feature>
<dbReference type="GO" id="GO:0016020">
    <property type="term" value="C:membrane"/>
    <property type="evidence" value="ECO:0007669"/>
    <property type="project" value="UniProtKB-SubCell"/>
</dbReference>
<evidence type="ECO:0000313" key="21">
    <source>
        <dbReference type="Proteomes" id="UP000237000"/>
    </source>
</evidence>